<dbReference type="AlphaFoldDB" id="A0A0G4EU90"/>
<keyword evidence="3" id="KW-1185">Reference proteome</keyword>
<sequence>MADGGLMDLDKHDGPAASAAAGGQGGGPNGGGSSRDILQKIRLMRSFVPQFASDLERAENIIATHTDNKSQDGALLAGSLSSILDVLTDAQSALNKQLTETSTDHITHKTHGNATDSGAFESEGLDQTDDGAQHSKAVAVGDDGKRSRVDTPAAAASSGGSVGGCVGAAATQQQGARSEKDHGRPCLSGLPAAVMGHMGSFLTTIDNIRRLSRVNRETYMKATDQT</sequence>
<gene>
    <name evidence="2" type="ORF">Vbra_13245</name>
</gene>
<dbReference type="PhylomeDB" id="A0A0G4EU90"/>
<dbReference type="VEuPathDB" id="CryptoDB:Vbra_13245"/>
<organism evidence="2 3">
    <name type="scientific">Vitrella brassicaformis (strain CCMP3155)</name>
    <dbReference type="NCBI Taxonomy" id="1169540"/>
    <lineage>
        <taxon>Eukaryota</taxon>
        <taxon>Sar</taxon>
        <taxon>Alveolata</taxon>
        <taxon>Colpodellida</taxon>
        <taxon>Vitrellaceae</taxon>
        <taxon>Vitrella</taxon>
    </lineage>
</organism>
<reference evidence="2 3" key="1">
    <citation type="submission" date="2014-11" db="EMBL/GenBank/DDBJ databases">
        <authorList>
            <person name="Zhu J."/>
            <person name="Qi W."/>
            <person name="Song R."/>
        </authorList>
    </citation>
    <scope>NUCLEOTIDE SEQUENCE [LARGE SCALE GENOMIC DNA]</scope>
</reference>
<evidence type="ECO:0000256" key="1">
    <source>
        <dbReference type="SAM" id="MobiDB-lite"/>
    </source>
</evidence>
<feature type="compositionally biased region" description="Gly residues" evidence="1">
    <location>
        <begin position="22"/>
        <end position="33"/>
    </location>
</feature>
<proteinExistence type="predicted"/>
<dbReference type="Proteomes" id="UP000041254">
    <property type="component" value="Unassembled WGS sequence"/>
</dbReference>
<dbReference type="InParanoid" id="A0A0G4EU90"/>
<accession>A0A0G4EU90</accession>
<dbReference type="EMBL" id="CDMY01000307">
    <property type="protein sequence ID" value="CEM01655.1"/>
    <property type="molecule type" value="Genomic_DNA"/>
</dbReference>
<name>A0A0G4EU90_VITBC</name>
<evidence type="ECO:0000313" key="2">
    <source>
        <dbReference type="EMBL" id="CEM01655.1"/>
    </source>
</evidence>
<feature type="region of interest" description="Disordered" evidence="1">
    <location>
        <begin position="1"/>
        <end position="35"/>
    </location>
</feature>
<feature type="region of interest" description="Disordered" evidence="1">
    <location>
        <begin position="104"/>
        <end position="165"/>
    </location>
</feature>
<protein>
    <submittedName>
        <fullName evidence="2">Uncharacterized protein</fullName>
    </submittedName>
</protein>
<evidence type="ECO:0000313" key="3">
    <source>
        <dbReference type="Proteomes" id="UP000041254"/>
    </source>
</evidence>